<accession>A0A0A9A5N7</accession>
<evidence type="ECO:0000313" key="1">
    <source>
        <dbReference type="EMBL" id="JAD46416.1"/>
    </source>
</evidence>
<sequence length="21" mass="2274">MMLSCLHVWKIGGLDVIASSI</sequence>
<dbReference type="EMBL" id="GBRH01251479">
    <property type="protein sequence ID" value="JAD46416.1"/>
    <property type="molecule type" value="Transcribed_RNA"/>
</dbReference>
<name>A0A0A9A5N7_ARUDO</name>
<organism evidence="1">
    <name type="scientific">Arundo donax</name>
    <name type="common">Giant reed</name>
    <name type="synonym">Donax arundinaceus</name>
    <dbReference type="NCBI Taxonomy" id="35708"/>
    <lineage>
        <taxon>Eukaryota</taxon>
        <taxon>Viridiplantae</taxon>
        <taxon>Streptophyta</taxon>
        <taxon>Embryophyta</taxon>
        <taxon>Tracheophyta</taxon>
        <taxon>Spermatophyta</taxon>
        <taxon>Magnoliopsida</taxon>
        <taxon>Liliopsida</taxon>
        <taxon>Poales</taxon>
        <taxon>Poaceae</taxon>
        <taxon>PACMAD clade</taxon>
        <taxon>Arundinoideae</taxon>
        <taxon>Arundineae</taxon>
        <taxon>Arundo</taxon>
    </lineage>
</organism>
<protein>
    <submittedName>
        <fullName evidence="1">Uncharacterized protein</fullName>
    </submittedName>
</protein>
<proteinExistence type="predicted"/>
<reference evidence="1" key="1">
    <citation type="submission" date="2014-09" db="EMBL/GenBank/DDBJ databases">
        <authorList>
            <person name="Magalhaes I.L.F."/>
            <person name="Oliveira U."/>
            <person name="Santos F.R."/>
            <person name="Vidigal T.H.D.A."/>
            <person name="Brescovit A.D."/>
            <person name="Santos A.J."/>
        </authorList>
    </citation>
    <scope>NUCLEOTIDE SEQUENCE</scope>
    <source>
        <tissue evidence="1">Shoot tissue taken approximately 20 cm above the soil surface</tissue>
    </source>
</reference>
<reference evidence="1" key="2">
    <citation type="journal article" date="2015" name="Data Brief">
        <title>Shoot transcriptome of the giant reed, Arundo donax.</title>
        <authorList>
            <person name="Barrero R.A."/>
            <person name="Guerrero F.D."/>
            <person name="Moolhuijzen P."/>
            <person name="Goolsby J.A."/>
            <person name="Tidwell J."/>
            <person name="Bellgard S.E."/>
            <person name="Bellgard M.I."/>
        </authorList>
    </citation>
    <scope>NUCLEOTIDE SEQUENCE</scope>
    <source>
        <tissue evidence="1">Shoot tissue taken approximately 20 cm above the soil surface</tissue>
    </source>
</reference>
<dbReference type="AlphaFoldDB" id="A0A0A9A5N7"/>